<feature type="compositionally biased region" description="Basic and acidic residues" evidence="5">
    <location>
        <begin position="375"/>
        <end position="385"/>
    </location>
</feature>
<sequence>MIASPSTVRRLLKARRAEVATVSIAARPTTIFDNQDVTAPYTQYIFKLRSAATDSKEGWKLRKRYSDFRALHRKLRRTRSQWEVSCVKQGQAFESVVEILQQAAGPKFPRKHIRCDTSAIIHERRRTLMEYTRTLLAAYVELEVLLGAPGTLKGNFLEEIVCVNTVFVEIERFLEIPPKRKEIEARLTRAVMTLEDAKLDPNSEVKTSQCCICLGDNNPRGSDEGTDKEMAQLPCAHIFHEDCIIHWLQCGSTCPVCRRTVGNAAIRRVAVALGYSDTQVQVQKLQLQQGQRYFSRHRTAGTRLMTITHTIQQDFLDDETKDLICIPCIPNWTSSTSAAVRSRVSALPQQPLPSTPPLLLHVPSPSPSSPVRSAESTKGERWTEDEHERFLLGMELFKAGPWKKIASVVGTRDARQTMSHAQKYRQKIKRRKLGLPTVEPPRRADGSRATSTSRRMRTASPVETIATGTGAENRVVENSRSQHVSSRVQSPREAMGGAARLISGLQRATGLIPAETVRMTSATMDVSTNAHGLMAEADTARVDQLNQQLDATLAPLDVVTDVPVSVEHDSWLAPDELWYFLDGRLVAAPDVVGSDARSR</sequence>
<evidence type="ECO:0000256" key="3">
    <source>
        <dbReference type="ARBA" id="ARBA00023242"/>
    </source>
</evidence>
<accession>A0A8J5J787</accession>
<keyword evidence="2" id="KW-0804">Transcription</keyword>
<reference evidence="9" key="1">
    <citation type="submission" date="2021-01" db="EMBL/GenBank/DDBJ databases">
        <title>Phytophthora aleatoria, a newly-described species from Pinus radiata is distinct from Phytophthora cactorum isolates based on comparative genomics.</title>
        <authorList>
            <person name="Mcdougal R."/>
            <person name="Panda P."/>
            <person name="Williams N."/>
            <person name="Studholme D.J."/>
        </authorList>
    </citation>
    <scope>NUCLEOTIDE SEQUENCE</scope>
    <source>
        <strain evidence="9">NZFS 4037</strain>
    </source>
</reference>
<protein>
    <recommendedName>
        <fullName evidence="11">RING-type domain-containing protein</fullName>
    </recommendedName>
</protein>
<dbReference type="InterPro" id="IPR017930">
    <property type="entry name" value="Myb_dom"/>
</dbReference>
<evidence type="ECO:0000256" key="5">
    <source>
        <dbReference type="SAM" id="MobiDB-lite"/>
    </source>
</evidence>
<dbReference type="NCBIfam" id="TIGR01557">
    <property type="entry name" value="myb_SHAQKYF"/>
    <property type="match status" value="1"/>
</dbReference>
<gene>
    <name evidence="9" type="ORF">JG688_00008226</name>
</gene>
<dbReference type="InterPro" id="IPR001683">
    <property type="entry name" value="PX_dom"/>
</dbReference>
<evidence type="ECO:0000259" key="7">
    <source>
        <dbReference type="PROSITE" id="PS50195"/>
    </source>
</evidence>
<keyword evidence="10" id="KW-1185">Reference proteome</keyword>
<organism evidence="9 10">
    <name type="scientific">Phytophthora aleatoria</name>
    <dbReference type="NCBI Taxonomy" id="2496075"/>
    <lineage>
        <taxon>Eukaryota</taxon>
        <taxon>Sar</taxon>
        <taxon>Stramenopiles</taxon>
        <taxon>Oomycota</taxon>
        <taxon>Peronosporomycetes</taxon>
        <taxon>Peronosporales</taxon>
        <taxon>Peronosporaceae</taxon>
        <taxon>Phytophthora</taxon>
    </lineage>
</organism>
<comment type="caution">
    <text evidence="9">The sequence shown here is derived from an EMBL/GenBank/DDBJ whole genome shotgun (WGS) entry which is preliminary data.</text>
</comment>
<dbReference type="CDD" id="cd06093">
    <property type="entry name" value="PX_domain"/>
    <property type="match status" value="1"/>
</dbReference>
<name>A0A8J5J787_9STRA</name>
<dbReference type="PROSITE" id="PS50195">
    <property type="entry name" value="PX"/>
    <property type="match status" value="1"/>
</dbReference>
<dbReference type="InterPro" id="IPR001841">
    <property type="entry name" value="Znf_RING"/>
</dbReference>
<dbReference type="PANTHER" id="PTHR12802">
    <property type="entry name" value="SWI/SNF COMPLEX-RELATED"/>
    <property type="match status" value="1"/>
</dbReference>
<dbReference type="GO" id="GO:0003677">
    <property type="term" value="F:DNA binding"/>
    <property type="evidence" value="ECO:0007669"/>
    <property type="project" value="InterPro"/>
</dbReference>
<dbReference type="Pfam" id="PF13639">
    <property type="entry name" value="zf-RING_2"/>
    <property type="match status" value="1"/>
</dbReference>
<keyword evidence="4" id="KW-0862">Zinc</keyword>
<dbReference type="EMBL" id="JAENGY010000425">
    <property type="protein sequence ID" value="KAG6963251.1"/>
    <property type="molecule type" value="Genomic_DNA"/>
</dbReference>
<evidence type="ECO:0000259" key="8">
    <source>
        <dbReference type="PROSITE" id="PS51294"/>
    </source>
</evidence>
<dbReference type="Proteomes" id="UP000709295">
    <property type="component" value="Unassembled WGS sequence"/>
</dbReference>
<feature type="domain" description="HTH myb-type" evidence="8">
    <location>
        <begin position="374"/>
        <end position="429"/>
    </location>
</feature>
<keyword evidence="4" id="KW-0863">Zinc-finger</keyword>
<evidence type="ECO:0000256" key="1">
    <source>
        <dbReference type="ARBA" id="ARBA00023015"/>
    </source>
</evidence>
<dbReference type="GO" id="GO:0008270">
    <property type="term" value="F:zinc ion binding"/>
    <property type="evidence" value="ECO:0007669"/>
    <property type="project" value="UniProtKB-KW"/>
</dbReference>
<feature type="domain" description="RING-type" evidence="6">
    <location>
        <begin position="210"/>
        <end position="258"/>
    </location>
</feature>
<feature type="region of interest" description="Disordered" evidence="5">
    <location>
        <begin position="351"/>
        <end position="385"/>
    </location>
</feature>
<keyword evidence="3" id="KW-0539">Nucleus</keyword>
<dbReference type="InterPro" id="IPR001005">
    <property type="entry name" value="SANT/Myb"/>
</dbReference>
<evidence type="ECO:0000256" key="2">
    <source>
        <dbReference type="ARBA" id="ARBA00023163"/>
    </source>
</evidence>
<evidence type="ECO:0000313" key="9">
    <source>
        <dbReference type="EMBL" id="KAG6963251.1"/>
    </source>
</evidence>
<dbReference type="PROSITE" id="PS51294">
    <property type="entry name" value="HTH_MYB"/>
    <property type="match status" value="1"/>
</dbReference>
<dbReference type="InterPro" id="IPR006447">
    <property type="entry name" value="Myb_dom_plants"/>
</dbReference>
<dbReference type="FunFam" id="3.30.1520.10:FF:000121">
    <property type="entry name" value="Uncharacterized protein"/>
    <property type="match status" value="1"/>
</dbReference>
<feature type="region of interest" description="Disordered" evidence="5">
    <location>
        <begin position="437"/>
        <end position="458"/>
    </location>
</feature>
<dbReference type="PANTHER" id="PTHR12802:SF155">
    <property type="entry name" value="DEUBIQUITINASE MYSM1"/>
    <property type="match status" value="1"/>
</dbReference>
<dbReference type="GO" id="GO:0035091">
    <property type="term" value="F:phosphatidylinositol binding"/>
    <property type="evidence" value="ECO:0007669"/>
    <property type="project" value="InterPro"/>
</dbReference>
<dbReference type="SMART" id="SM00717">
    <property type="entry name" value="SANT"/>
    <property type="match status" value="1"/>
</dbReference>
<evidence type="ECO:0000259" key="6">
    <source>
        <dbReference type="PROSITE" id="PS50089"/>
    </source>
</evidence>
<keyword evidence="1" id="KW-0805">Transcription regulation</keyword>
<proteinExistence type="predicted"/>
<dbReference type="PROSITE" id="PS50089">
    <property type="entry name" value="ZF_RING_2"/>
    <property type="match status" value="1"/>
</dbReference>
<evidence type="ECO:0000256" key="4">
    <source>
        <dbReference type="PROSITE-ProRule" id="PRU00175"/>
    </source>
</evidence>
<feature type="domain" description="PX" evidence="7">
    <location>
        <begin position="22"/>
        <end position="174"/>
    </location>
</feature>
<dbReference type="Pfam" id="PF00787">
    <property type="entry name" value="PX"/>
    <property type="match status" value="1"/>
</dbReference>
<dbReference type="AlphaFoldDB" id="A0A8J5J787"/>
<evidence type="ECO:0000313" key="10">
    <source>
        <dbReference type="Proteomes" id="UP000709295"/>
    </source>
</evidence>
<evidence type="ECO:0008006" key="11">
    <source>
        <dbReference type="Google" id="ProtNLM"/>
    </source>
</evidence>
<keyword evidence="4" id="KW-0479">Metal-binding</keyword>
<dbReference type="SMART" id="SM00184">
    <property type="entry name" value="RING"/>
    <property type="match status" value="1"/>
</dbReference>
<dbReference type="CDD" id="cd00167">
    <property type="entry name" value="SANT"/>
    <property type="match status" value="1"/>
</dbReference>
<dbReference type="Pfam" id="PF00249">
    <property type="entry name" value="Myb_DNA-binding"/>
    <property type="match status" value="1"/>
</dbReference>